<keyword evidence="1" id="KW-0560">Oxidoreductase</keyword>
<dbReference type="AlphaFoldDB" id="A0AAN9VV64"/>
<evidence type="ECO:0000313" key="2">
    <source>
        <dbReference type="EMBL" id="KAK7868685.1"/>
    </source>
</evidence>
<evidence type="ECO:0000256" key="1">
    <source>
        <dbReference type="ARBA" id="ARBA00023002"/>
    </source>
</evidence>
<dbReference type="Gene3D" id="3.40.50.720">
    <property type="entry name" value="NAD(P)-binding Rossmann-like Domain"/>
    <property type="match status" value="1"/>
</dbReference>
<evidence type="ECO:0000313" key="3">
    <source>
        <dbReference type="Proteomes" id="UP001378592"/>
    </source>
</evidence>
<dbReference type="SUPFAM" id="SSF51735">
    <property type="entry name" value="NAD(P)-binding Rossmann-fold domains"/>
    <property type="match status" value="1"/>
</dbReference>
<gene>
    <name evidence="2" type="ORF">R5R35_006976</name>
</gene>
<name>A0AAN9VV64_9ORTH</name>
<reference evidence="2 3" key="1">
    <citation type="submission" date="2024-03" db="EMBL/GenBank/DDBJ databases">
        <title>The genome assembly and annotation of the cricket Gryllus longicercus Weissman &amp; Gray.</title>
        <authorList>
            <person name="Szrajer S."/>
            <person name="Gray D."/>
            <person name="Ylla G."/>
        </authorList>
    </citation>
    <scope>NUCLEOTIDE SEQUENCE [LARGE SCALE GENOMIC DNA]</scope>
    <source>
        <strain evidence="2">DAG 2021-001</strain>
        <tissue evidence="2">Whole body minus gut</tissue>
    </source>
</reference>
<dbReference type="InterPro" id="IPR036291">
    <property type="entry name" value="NAD(P)-bd_dom_sf"/>
</dbReference>
<keyword evidence="3" id="KW-1185">Reference proteome</keyword>
<organism evidence="2 3">
    <name type="scientific">Gryllus longicercus</name>
    <dbReference type="NCBI Taxonomy" id="2509291"/>
    <lineage>
        <taxon>Eukaryota</taxon>
        <taxon>Metazoa</taxon>
        <taxon>Ecdysozoa</taxon>
        <taxon>Arthropoda</taxon>
        <taxon>Hexapoda</taxon>
        <taxon>Insecta</taxon>
        <taxon>Pterygota</taxon>
        <taxon>Neoptera</taxon>
        <taxon>Polyneoptera</taxon>
        <taxon>Orthoptera</taxon>
        <taxon>Ensifera</taxon>
        <taxon>Gryllidea</taxon>
        <taxon>Grylloidea</taxon>
        <taxon>Gryllidae</taxon>
        <taxon>Gryllinae</taxon>
        <taxon>Gryllus</taxon>
    </lineage>
</organism>
<protein>
    <submittedName>
        <fullName evidence="2">Uncharacterized protein</fullName>
    </submittedName>
</protein>
<dbReference type="PANTHER" id="PTHR43157">
    <property type="entry name" value="PHOSPHATIDYLINOSITOL-GLYCAN BIOSYNTHESIS CLASS F PROTEIN-RELATED"/>
    <property type="match status" value="1"/>
</dbReference>
<dbReference type="InterPro" id="IPR002347">
    <property type="entry name" value="SDR_fam"/>
</dbReference>
<dbReference type="Pfam" id="PF00106">
    <property type="entry name" value="adh_short"/>
    <property type="match status" value="1"/>
</dbReference>
<dbReference type="GO" id="GO:0016491">
    <property type="term" value="F:oxidoreductase activity"/>
    <property type="evidence" value="ECO:0007669"/>
    <property type="project" value="UniProtKB-KW"/>
</dbReference>
<dbReference type="PANTHER" id="PTHR43157:SF73">
    <property type="entry name" value="WW DOMAIN-CONTAINING OXIDOREDUCTASE-LIKE PROTEIN"/>
    <property type="match status" value="1"/>
</dbReference>
<accession>A0AAN9VV64</accession>
<proteinExistence type="predicted"/>
<sequence length="324" mass="35376">MGLMSGKCSSTARLDGKTAVVTGCNTGIGLCTVEDFVRRGARVIMACRNLEKAERAAECVRVRTVGAEGAGAVRVVQLDLSSLASVRACAKLLLDSEPRIHLLINNAGIMACPEMRTEDGFEMQFGTNHLGHFLLTCLLLPRIRASAPARIVTVSSVVHSTGDIDFENLNWEKGYNPTLAYGRSKLANVLFAKELGKRLEGSGVTSYSLHPGVVNTELSRHFDTAYFKGGQWIFDNIGKLFLKTPEQGAQTTIYCAVSEEAEKETGLYYSDCRVVQPRPQACDMQVSERLWNESARLVGLGDWDPFTAKETPDHLFSSCSKVSS</sequence>
<dbReference type="EMBL" id="JAZDUA010000089">
    <property type="protein sequence ID" value="KAK7868685.1"/>
    <property type="molecule type" value="Genomic_DNA"/>
</dbReference>
<comment type="caution">
    <text evidence="2">The sequence shown here is derived from an EMBL/GenBank/DDBJ whole genome shotgun (WGS) entry which is preliminary data.</text>
</comment>
<dbReference type="Proteomes" id="UP001378592">
    <property type="component" value="Unassembled WGS sequence"/>
</dbReference>
<dbReference type="PRINTS" id="PR00081">
    <property type="entry name" value="GDHRDH"/>
</dbReference>